<accession>A0A382AA87</accession>
<dbReference type="InterPro" id="IPR000238">
    <property type="entry name" value="RbfA"/>
</dbReference>
<dbReference type="HAMAP" id="MF_00003">
    <property type="entry name" value="RbfA"/>
    <property type="match status" value="1"/>
</dbReference>
<dbReference type="PANTHER" id="PTHR33515:SF1">
    <property type="entry name" value="RIBOSOME-BINDING FACTOR A, CHLOROPLASTIC-RELATED"/>
    <property type="match status" value="1"/>
</dbReference>
<dbReference type="Gene3D" id="3.30.300.20">
    <property type="match status" value="1"/>
</dbReference>
<dbReference type="SUPFAM" id="SSF89919">
    <property type="entry name" value="Ribosome-binding factor A, RbfA"/>
    <property type="match status" value="1"/>
</dbReference>
<dbReference type="InterPro" id="IPR023799">
    <property type="entry name" value="RbfA_dom_sf"/>
</dbReference>
<dbReference type="GO" id="GO:0005829">
    <property type="term" value="C:cytosol"/>
    <property type="evidence" value="ECO:0007669"/>
    <property type="project" value="TreeGrafter"/>
</dbReference>
<sequence length="120" mass="13731">MRFKRSHRIQELIHEEISKVVQSGLKDPRIGFTTITKVEVSDNLKHAKIFVSVMGSEQEKADTLEGLKSAKGFIRNTLGKNLYLKFLPELEFRRDDNADHVEKISRILNELHSESGGQLL</sequence>
<dbReference type="Pfam" id="PF02033">
    <property type="entry name" value="RBFA"/>
    <property type="match status" value="1"/>
</dbReference>
<gene>
    <name evidence="1" type="ORF">METZ01_LOCUS151312</name>
</gene>
<protein>
    <recommendedName>
        <fullName evidence="2">Ribosome-binding factor A</fullName>
    </recommendedName>
</protein>
<evidence type="ECO:0000313" key="1">
    <source>
        <dbReference type="EMBL" id="SVA98458.1"/>
    </source>
</evidence>
<proteinExistence type="inferred from homology"/>
<dbReference type="InterPro" id="IPR015946">
    <property type="entry name" value="KH_dom-like_a/b"/>
</dbReference>
<dbReference type="EMBL" id="UINC01024571">
    <property type="protein sequence ID" value="SVA98458.1"/>
    <property type="molecule type" value="Genomic_DNA"/>
</dbReference>
<dbReference type="AlphaFoldDB" id="A0A382AA87"/>
<dbReference type="NCBIfam" id="TIGR00082">
    <property type="entry name" value="rbfA"/>
    <property type="match status" value="1"/>
</dbReference>
<dbReference type="PANTHER" id="PTHR33515">
    <property type="entry name" value="RIBOSOME-BINDING FACTOR A, CHLOROPLASTIC-RELATED"/>
    <property type="match status" value="1"/>
</dbReference>
<reference evidence="1" key="1">
    <citation type="submission" date="2018-05" db="EMBL/GenBank/DDBJ databases">
        <authorList>
            <person name="Lanie J.A."/>
            <person name="Ng W.-L."/>
            <person name="Kazmierczak K.M."/>
            <person name="Andrzejewski T.M."/>
            <person name="Davidsen T.M."/>
            <person name="Wayne K.J."/>
            <person name="Tettelin H."/>
            <person name="Glass J.I."/>
            <person name="Rusch D."/>
            <person name="Podicherti R."/>
            <person name="Tsui H.-C.T."/>
            <person name="Winkler M.E."/>
        </authorList>
    </citation>
    <scope>NUCLEOTIDE SEQUENCE</scope>
</reference>
<organism evidence="1">
    <name type="scientific">marine metagenome</name>
    <dbReference type="NCBI Taxonomy" id="408172"/>
    <lineage>
        <taxon>unclassified sequences</taxon>
        <taxon>metagenomes</taxon>
        <taxon>ecological metagenomes</taxon>
    </lineage>
</organism>
<dbReference type="GO" id="GO:0043024">
    <property type="term" value="F:ribosomal small subunit binding"/>
    <property type="evidence" value="ECO:0007669"/>
    <property type="project" value="TreeGrafter"/>
</dbReference>
<name>A0A382AA87_9ZZZZ</name>
<evidence type="ECO:0008006" key="2">
    <source>
        <dbReference type="Google" id="ProtNLM"/>
    </source>
</evidence>
<dbReference type="GO" id="GO:0006364">
    <property type="term" value="P:rRNA processing"/>
    <property type="evidence" value="ECO:0007669"/>
    <property type="project" value="InterPro"/>
</dbReference>